<dbReference type="EMBL" id="JAACXV010014123">
    <property type="protein sequence ID" value="KAF7270220.1"/>
    <property type="molecule type" value="Genomic_DNA"/>
</dbReference>
<protein>
    <submittedName>
        <fullName evidence="2">Uncharacterized protein</fullName>
    </submittedName>
</protein>
<feature type="compositionally biased region" description="Basic and acidic residues" evidence="1">
    <location>
        <begin position="233"/>
        <end position="242"/>
    </location>
</feature>
<accession>A0A834I2Z1</accession>
<evidence type="ECO:0000313" key="3">
    <source>
        <dbReference type="Proteomes" id="UP000625711"/>
    </source>
</evidence>
<evidence type="ECO:0000256" key="1">
    <source>
        <dbReference type="SAM" id="MobiDB-lite"/>
    </source>
</evidence>
<gene>
    <name evidence="2" type="ORF">GWI33_016830</name>
</gene>
<keyword evidence="3" id="KW-1185">Reference proteome</keyword>
<organism evidence="2 3">
    <name type="scientific">Rhynchophorus ferrugineus</name>
    <name type="common">Red palm weevil</name>
    <name type="synonym">Curculio ferrugineus</name>
    <dbReference type="NCBI Taxonomy" id="354439"/>
    <lineage>
        <taxon>Eukaryota</taxon>
        <taxon>Metazoa</taxon>
        <taxon>Ecdysozoa</taxon>
        <taxon>Arthropoda</taxon>
        <taxon>Hexapoda</taxon>
        <taxon>Insecta</taxon>
        <taxon>Pterygota</taxon>
        <taxon>Neoptera</taxon>
        <taxon>Endopterygota</taxon>
        <taxon>Coleoptera</taxon>
        <taxon>Polyphaga</taxon>
        <taxon>Cucujiformia</taxon>
        <taxon>Curculionidae</taxon>
        <taxon>Dryophthorinae</taxon>
        <taxon>Rhynchophorus</taxon>
    </lineage>
</organism>
<comment type="caution">
    <text evidence="2">The sequence shown here is derived from an EMBL/GenBank/DDBJ whole genome shotgun (WGS) entry which is preliminary data.</text>
</comment>
<sequence>MDLSHIIPSNIHELSSDEIESIISKIFTPEMWSRWGRFDKERYKFFFRMYIHNNDIRQAYSLEDFLKEKREQFMMYPRNEYTFDGKHISRVRIKKKRKIRFEDAIANYVRTYHLRLCLFELFEIIMDISEVNAENVDYLTFEELRSVVRQLFTENEWEHSSELNKTRYALLFSAYIKFEGFRQYYTLEQFVKGDTLKFTLPIPDRFSLPTHRDIGRPFYGPRRQPEATITSQDIRRDERGDVAEETASTIETRGRDGQSEEREGRTQENIDNGGERQHVPLPRAESIPQNIATGSHQSAQMIYGTNIQEYRHRTPIPVAQIETLYPFSRRDNVEYASHIDITGRPPAGAPNYPAYDDRLITRTKRGYRYASPHPLRREQQIGNYEGSGPMRNLTRSETYGWQRQRSPRSTRD</sequence>
<dbReference type="Proteomes" id="UP000625711">
    <property type="component" value="Unassembled WGS sequence"/>
</dbReference>
<feature type="compositionally biased region" description="Polar residues" evidence="1">
    <location>
        <begin position="393"/>
        <end position="404"/>
    </location>
</feature>
<evidence type="ECO:0000313" key="2">
    <source>
        <dbReference type="EMBL" id="KAF7270220.1"/>
    </source>
</evidence>
<reference evidence="2" key="1">
    <citation type="submission" date="2020-08" db="EMBL/GenBank/DDBJ databases">
        <title>Genome sequencing and assembly of the red palm weevil Rhynchophorus ferrugineus.</title>
        <authorList>
            <person name="Dias G.B."/>
            <person name="Bergman C.M."/>
            <person name="Manee M."/>
        </authorList>
    </citation>
    <scope>NUCLEOTIDE SEQUENCE</scope>
    <source>
        <strain evidence="2">AA-2017</strain>
        <tissue evidence="2">Whole larva</tissue>
    </source>
</reference>
<dbReference type="AlphaFoldDB" id="A0A834I2Z1"/>
<feature type="region of interest" description="Disordered" evidence="1">
    <location>
        <begin position="213"/>
        <end position="282"/>
    </location>
</feature>
<proteinExistence type="predicted"/>
<feature type="region of interest" description="Disordered" evidence="1">
    <location>
        <begin position="380"/>
        <end position="412"/>
    </location>
</feature>
<feature type="compositionally biased region" description="Basic and acidic residues" evidence="1">
    <location>
        <begin position="252"/>
        <end position="278"/>
    </location>
</feature>
<name>A0A834I2Z1_RHYFE</name>